<protein>
    <recommendedName>
        <fullName evidence="3">Methionyl-tRNA synthetase</fullName>
    </recommendedName>
</protein>
<name>A0AAE2CSL6_9LAMI</name>
<organism evidence="1 2">
    <name type="scientific">Sesamum alatum</name>
    <dbReference type="NCBI Taxonomy" id="300844"/>
    <lineage>
        <taxon>Eukaryota</taxon>
        <taxon>Viridiplantae</taxon>
        <taxon>Streptophyta</taxon>
        <taxon>Embryophyta</taxon>
        <taxon>Tracheophyta</taxon>
        <taxon>Spermatophyta</taxon>
        <taxon>Magnoliopsida</taxon>
        <taxon>eudicotyledons</taxon>
        <taxon>Gunneridae</taxon>
        <taxon>Pentapetalae</taxon>
        <taxon>asterids</taxon>
        <taxon>lamiids</taxon>
        <taxon>Lamiales</taxon>
        <taxon>Pedaliaceae</taxon>
        <taxon>Sesamum</taxon>
    </lineage>
</organism>
<gene>
    <name evidence="1" type="ORF">Salat_1028600</name>
</gene>
<reference evidence="1" key="1">
    <citation type="submission" date="2020-06" db="EMBL/GenBank/DDBJ databases">
        <authorList>
            <person name="Li T."/>
            <person name="Hu X."/>
            <person name="Zhang T."/>
            <person name="Song X."/>
            <person name="Zhang H."/>
            <person name="Dai N."/>
            <person name="Sheng W."/>
            <person name="Hou X."/>
            <person name="Wei L."/>
        </authorList>
    </citation>
    <scope>NUCLEOTIDE SEQUENCE</scope>
    <source>
        <strain evidence="1">3651</strain>
        <tissue evidence="1">Leaf</tissue>
    </source>
</reference>
<accession>A0AAE2CSL6</accession>
<dbReference type="PANTHER" id="PTHR33320">
    <property type="entry name" value="METHIONYL-TRNA SYNTHETASE"/>
    <property type="match status" value="1"/>
</dbReference>
<dbReference type="AlphaFoldDB" id="A0AAE2CSL6"/>
<dbReference type="PANTHER" id="PTHR33320:SF30">
    <property type="entry name" value="OS04G0606200 PROTEIN"/>
    <property type="match status" value="1"/>
</dbReference>
<reference evidence="1" key="2">
    <citation type="journal article" date="2024" name="Plant">
        <title>Genomic evolution and insights into agronomic trait innovations of Sesamum species.</title>
        <authorList>
            <person name="Miao H."/>
            <person name="Wang L."/>
            <person name="Qu L."/>
            <person name="Liu H."/>
            <person name="Sun Y."/>
            <person name="Le M."/>
            <person name="Wang Q."/>
            <person name="Wei S."/>
            <person name="Zheng Y."/>
            <person name="Lin W."/>
            <person name="Duan Y."/>
            <person name="Cao H."/>
            <person name="Xiong S."/>
            <person name="Wang X."/>
            <person name="Wei L."/>
            <person name="Li C."/>
            <person name="Ma Q."/>
            <person name="Ju M."/>
            <person name="Zhao R."/>
            <person name="Li G."/>
            <person name="Mu C."/>
            <person name="Tian Q."/>
            <person name="Mei H."/>
            <person name="Zhang T."/>
            <person name="Gao T."/>
            <person name="Zhang H."/>
        </authorList>
    </citation>
    <scope>NUCLEOTIDE SEQUENCE</scope>
    <source>
        <strain evidence="1">3651</strain>
    </source>
</reference>
<keyword evidence="2" id="KW-1185">Reference proteome</keyword>
<dbReference type="EMBL" id="JACGWO010000003">
    <property type="protein sequence ID" value="KAK4432664.1"/>
    <property type="molecule type" value="Genomic_DNA"/>
</dbReference>
<comment type="caution">
    <text evidence="1">The sequence shown here is derived from an EMBL/GenBank/DDBJ whole genome shotgun (WGS) entry which is preliminary data.</text>
</comment>
<sequence length="173" mass="19381">MCFLVCDKEETEVGRQQAPGSCPYCGGKVHALDVGTRWRFCFIPVCFRFNRKYLCTLCSRRLIGIQHAVFGQQFTASLFCPFMAGVHPPALSVEIPSEESALPTTADREVGTPYVKGGQIKPKKSLWTRLNMWTVHEPLLPLKAVEGSGLRDGRLRTGEQKRHSHVCFHTCKG</sequence>
<proteinExistence type="predicted"/>
<evidence type="ECO:0008006" key="3">
    <source>
        <dbReference type="Google" id="ProtNLM"/>
    </source>
</evidence>
<evidence type="ECO:0000313" key="1">
    <source>
        <dbReference type="EMBL" id="KAK4432664.1"/>
    </source>
</evidence>
<dbReference type="Proteomes" id="UP001293254">
    <property type="component" value="Unassembled WGS sequence"/>
</dbReference>
<evidence type="ECO:0000313" key="2">
    <source>
        <dbReference type="Proteomes" id="UP001293254"/>
    </source>
</evidence>